<feature type="chain" id="PRO_5045614428" evidence="1">
    <location>
        <begin position="25"/>
        <end position="224"/>
    </location>
</feature>
<gene>
    <name evidence="2" type="ORF">ACFPYN_05470</name>
</gene>
<accession>A0ABW1L6E0</accession>
<organism evidence="2 3">
    <name type="scientific">Paenisporosarcina macmurdoensis</name>
    <dbReference type="NCBI Taxonomy" id="212659"/>
    <lineage>
        <taxon>Bacteria</taxon>
        <taxon>Bacillati</taxon>
        <taxon>Bacillota</taxon>
        <taxon>Bacilli</taxon>
        <taxon>Bacillales</taxon>
        <taxon>Caryophanaceae</taxon>
        <taxon>Paenisporosarcina</taxon>
    </lineage>
</organism>
<dbReference type="Proteomes" id="UP001596170">
    <property type="component" value="Unassembled WGS sequence"/>
</dbReference>
<dbReference type="RefSeq" id="WP_377733005.1">
    <property type="nucleotide sequence ID" value="NZ_JBHSRI010000005.1"/>
</dbReference>
<keyword evidence="3" id="KW-1185">Reference proteome</keyword>
<evidence type="ECO:0000313" key="2">
    <source>
        <dbReference type="EMBL" id="MFC6038903.1"/>
    </source>
</evidence>
<keyword evidence="1" id="KW-0732">Signal</keyword>
<name>A0ABW1L6E0_9BACL</name>
<feature type="signal peptide" evidence="1">
    <location>
        <begin position="1"/>
        <end position="24"/>
    </location>
</feature>
<proteinExistence type="predicted"/>
<protein>
    <submittedName>
        <fullName evidence="2">Uncharacterized protein</fullName>
    </submittedName>
</protein>
<dbReference type="EMBL" id="JBHSRI010000005">
    <property type="protein sequence ID" value="MFC6038903.1"/>
    <property type="molecule type" value="Genomic_DNA"/>
</dbReference>
<comment type="caution">
    <text evidence="2">The sequence shown here is derived from an EMBL/GenBank/DDBJ whole genome shotgun (WGS) entry which is preliminary data.</text>
</comment>
<sequence length="224" mass="24747">MKKIILSVLTFMLVLVFSGFDASAMEKSDKKASTVIDGTKMSKQELGKLRDSIKEYTIELTDQQVAEQYAEIKGVSINEAYQKMSEYSTNFDSKTLAVSALSTSCSWLETNTSVTIPNKSYKPNLIVYVEVCRGGAQYINTNKKPLLQEFKANPISYSGTISVELFNGHFYYIVNGNFYNSTSTSHSGTTGLSALFTATYSVGTTSNYYASLTTPRTKRAVLGY</sequence>
<reference evidence="3" key="1">
    <citation type="journal article" date="2019" name="Int. J. Syst. Evol. Microbiol.">
        <title>The Global Catalogue of Microorganisms (GCM) 10K type strain sequencing project: providing services to taxonomists for standard genome sequencing and annotation.</title>
        <authorList>
            <consortium name="The Broad Institute Genomics Platform"/>
            <consortium name="The Broad Institute Genome Sequencing Center for Infectious Disease"/>
            <person name="Wu L."/>
            <person name="Ma J."/>
        </authorList>
    </citation>
    <scope>NUCLEOTIDE SEQUENCE [LARGE SCALE GENOMIC DNA]</scope>
    <source>
        <strain evidence="3">CCUG 54527</strain>
    </source>
</reference>
<evidence type="ECO:0000313" key="3">
    <source>
        <dbReference type="Proteomes" id="UP001596170"/>
    </source>
</evidence>
<evidence type="ECO:0000256" key="1">
    <source>
        <dbReference type="SAM" id="SignalP"/>
    </source>
</evidence>